<evidence type="ECO:0000256" key="5">
    <source>
        <dbReference type="RuleBase" id="RU000320"/>
    </source>
</evidence>
<evidence type="ECO:0000313" key="9">
    <source>
        <dbReference type="EMBL" id="SCF08025.1"/>
    </source>
</evidence>
<gene>
    <name evidence="9" type="ORF">GA0070562_5925</name>
</gene>
<keyword evidence="3 6" id="KW-1133">Transmembrane helix</keyword>
<dbReference type="PANTHER" id="PTHR42829:SF2">
    <property type="entry name" value="NADH-UBIQUINONE OXIDOREDUCTASE CHAIN 5"/>
    <property type="match status" value="1"/>
</dbReference>
<evidence type="ECO:0000256" key="2">
    <source>
        <dbReference type="ARBA" id="ARBA00022692"/>
    </source>
</evidence>
<comment type="caution">
    <text evidence="9">The sequence shown here is derived from an EMBL/GenBank/DDBJ whole genome shotgun (WGS) entry which is preliminary data.</text>
</comment>
<feature type="transmembrane region" description="Helical" evidence="6">
    <location>
        <begin position="219"/>
        <end position="237"/>
    </location>
</feature>
<dbReference type="Proteomes" id="UP000199405">
    <property type="component" value="Unassembled WGS sequence"/>
</dbReference>
<feature type="transmembrane region" description="Helical" evidence="6">
    <location>
        <begin position="472"/>
        <end position="496"/>
    </location>
</feature>
<dbReference type="InterPro" id="IPR001516">
    <property type="entry name" value="Proton_antipo_N"/>
</dbReference>
<organism evidence="9 10">
    <name type="scientific">Micromonospora tulbaghiae</name>
    <dbReference type="NCBI Taxonomy" id="479978"/>
    <lineage>
        <taxon>Bacteria</taxon>
        <taxon>Bacillati</taxon>
        <taxon>Actinomycetota</taxon>
        <taxon>Actinomycetes</taxon>
        <taxon>Micromonosporales</taxon>
        <taxon>Micromonosporaceae</taxon>
        <taxon>Micromonospora</taxon>
    </lineage>
</organism>
<dbReference type="InterPro" id="IPR001750">
    <property type="entry name" value="ND/Mrp_TM"/>
</dbReference>
<feature type="transmembrane region" description="Helical" evidence="6">
    <location>
        <begin position="424"/>
        <end position="452"/>
    </location>
</feature>
<feature type="domain" description="NADH:quinone oxidoreductase/Mrp antiporter transmembrane" evidence="7">
    <location>
        <begin position="147"/>
        <end position="414"/>
    </location>
</feature>
<dbReference type="EMBL" id="FMCQ01000009">
    <property type="protein sequence ID" value="SCF08025.1"/>
    <property type="molecule type" value="Genomic_DNA"/>
</dbReference>
<evidence type="ECO:0000259" key="7">
    <source>
        <dbReference type="Pfam" id="PF00361"/>
    </source>
</evidence>
<dbReference type="Pfam" id="PF00361">
    <property type="entry name" value="Proton_antipo_M"/>
    <property type="match status" value="1"/>
</dbReference>
<feature type="transmembrane region" description="Helical" evidence="6">
    <location>
        <begin position="316"/>
        <end position="342"/>
    </location>
</feature>
<reference evidence="9 10" key="1">
    <citation type="submission" date="2016-06" db="EMBL/GenBank/DDBJ databases">
        <authorList>
            <person name="Varghese N."/>
            <person name="Submissions Spin"/>
        </authorList>
    </citation>
    <scope>NUCLEOTIDE SEQUENCE [LARGE SCALE GENOMIC DNA]</scope>
    <source>
        <strain evidence="9 10">DSM 45142</strain>
    </source>
</reference>
<evidence type="ECO:0000313" key="10">
    <source>
        <dbReference type="Proteomes" id="UP000199405"/>
    </source>
</evidence>
<dbReference type="RefSeq" id="WP_091426479.1">
    <property type="nucleotide sequence ID" value="NZ_FMCQ01000009.1"/>
</dbReference>
<name>A0ABY0KSY6_9ACTN</name>
<feature type="transmembrane region" description="Helical" evidence="6">
    <location>
        <begin position="6"/>
        <end position="29"/>
    </location>
</feature>
<dbReference type="InterPro" id="IPR003945">
    <property type="entry name" value="NU5C-like"/>
</dbReference>
<feature type="transmembrane region" description="Helical" evidence="6">
    <location>
        <begin position="180"/>
        <end position="207"/>
    </location>
</feature>
<keyword evidence="10" id="KW-1185">Reference proteome</keyword>
<keyword evidence="2 5" id="KW-0812">Transmembrane</keyword>
<feature type="transmembrane region" description="Helical" evidence="6">
    <location>
        <begin position="41"/>
        <end position="63"/>
    </location>
</feature>
<feature type="transmembrane region" description="Helical" evidence="6">
    <location>
        <begin position="348"/>
        <end position="370"/>
    </location>
</feature>
<comment type="subcellular location">
    <subcellularLocation>
        <location evidence="1">Endomembrane system</location>
        <topology evidence="1">Multi-pass membrane protein</topology>
    </subcellularLocation>
    <subcellularLocation>
        <location evidence="5">Membrane</location>
        <topology evidence="5">Multi-pass membrane protein</topology>
    </subcellularLocation>
</comment>
<feature type="domain" description="NADH-Ubiquinone oxidoreductase (complex I) chain 5 N-terminal" evidence="8">
    <location>
        <begin position="73"/>
        <end position="115"/>
    </location>
</feature>
<dbReference type="InterPro" id="IPR018393">
    <property type="entry name" value="NADHpl_OxRdtase_5_subgr"/>
</dbReference>
<feature type="transmembrane region" description="Helical" evidence="6">
    <location>
        <begin position="83"/>
        <end position="107"/>
    </location>
</feature>
<evidence type="ECO:0000256" key="6">
    <source>
        <dbReference type="SAM" id="Phobius"/>
    </source>
</evidence>
<dbReference type="NCBIfam" id="TIGR01974">
    <property type="entry name" value="NDH_I_L"/>
    <property type="match status" value="1"/>
</dbReference>
<feature type="transmembrane region" description="Helical" evidence="6">
    <location>
        <begin position="619"/>
        <end position="639"/>
    </location>
</feature>
<protein>
    <submittedName>
        <fullName evidence="9">NADH dehydrogenase subunit L</fullName>
    </submittedName>
</protein>
<evidence type="ECO:0000256" key="1">
    <source>
        <dbReference type="ARBA" id="ARBA00004127"/>
    </source>
</evidence>
<sequence>MSTPTLWLAGVLPAAPLVAGLLGLLLPPAPRQDRAAARRSAVALGVAGAAVSLLAALALLFRVDAPVEASTTWVDLGGLRVTLGLRLDGVAVLVATAVTAVALAVQVYSIGYLRRGPHDDVDVDHRYPPYAAQLSLFTAAMLTVVVSGDLIMLLVGWEVMGICSYLLIAHDRRLPEAPGAAVKAFLVTRVGDVGFLLGIALLGVGAGSFRIADVLAHDYGTGTLTAACLLLLAGVAGKSAQFPLHTWLPDAMAGPTPVSALIHAATMVAAGVYAVARLFPLFERAPAALAVLGVMAAITMLLGAFAATAQDDIKRVLAWSTVSQIGYMTGALAVGAPAAALFHLLTHAAFKALLFLAAGAVIHAVGTTLMSRMGGLRTAMPVTFWCMVVGLGALAGVPPLSGFWSKDGVLAAAEAAALDGAGPTAAWVGWLVWLAGLVGVAVTAWYATRLLLRTFLGATRTPLLRPHDPPALLRWPVLLLAVPAALLGLAAFAPWFADRLRVPGDDTGEAVELVHLAPNLILPLLLLLAGAGVAWAGWRRDPAADPARFLGPLRPVFARAFRLDDVQHTLVVRPTGALARVVRTGDELGVDGLVEGSGRAAVEVGGGLAALHRAALPRAAAGVLAGALLIGLAVALIGVTS</sequence>
<dbReference type="Pfam" id="PF00662">
    <property type="entry name" value="Proton_antipo_N"/>
    <property type="match status" value="1"/>
</dbReference>
<dbReference type="GeneID" id="93472606"/>
<proteinExistence type="predicted"/>
<accession>A0ABY0KSY6</accession>
<feature type="transmembrane region" description="Helical" evidence="6">
    <location>
        <begin position="516"/>
        <end position="538"/>
    </location>
</feature>
<feature type="transmembrane region" description="Helical" evidence="6">
    <location>
        <begin position="288"/>
        <end position="309"/>
    </location>
</feature>
<evidence type="ECO:0000256" key="3">
    <source>
        <dbReference type="ARBA" id="ARBA00022989"/>
    </source>
</evidence>
<evidence type="ECO:0000256" key="4">
    <source>
        <dbReference type="ARBA" id="ARBA00023136"/>
    </source>
</evidence>
<evidence type="ECO:0000259" key="8">
    <source>
        <dbReference type="Pfam" id="PF00662"/>
    </source>
</evidence>
<dbReference type="Gene3D" id="1.20.5.2700">
    <property type="match status" value="1"/>
</dbReference>
<keyword evidence="4 6" id="KW-0472">Membrane</keyword>
<feature type="transmembrane region" description="Helical" evidence="6">
    <location>
        <begin position="258"/>
        <end position="276"/>
    </location>
</feature>
<dbReference type="PRINTS" id="PR01434">
    <property type="entry name" value="NADHDHGNASE5"/>
</dbReference>
<dbReference type="PANTHER" id="PTHR42829">
    <property type="entry name" value="NADH-UBIQUINONE OXIDOREDUCTASE CHAIN 5"/>
    <property type="match status" value="1"/>
</dbReference>
<feature type="transmembrane region" description="Helical" evidence="6">
    <location>
        <begin position="382"/>
        <end position="404"/>
    </location>
</feature>